<dbReference type="EMBL" id="FQWF01000007">
    <property type="protein sequence ID" value="SHG58584.1"/>
    <property type="molecule type" value="Genomic_DNA"/>
</dbReference>
<dbReference type="OrthoDB" id="1371015at2"/>
<proteinExistence type="predicted"/>
<dbReference type="AlphaFoldDB" id="A0A1M5L0I4"/>
<gene>
    <name evidence="1" type="ORF">SAMN05444372_107162</name>
</gene>
<dbReference type="RefSeq" id="WP_073019474.1">
    <property type="nucleotide sequence ID" value="NZ_FQWF01000007.1"/>
</dbReference>
<evidence type="ECO:0000313" key="2">
    <source>
        <dbReference type="Proteomes" id="UP000184020"/>
    </source>
</evidence>
<dbReference type="STRING" id="229205.SAMN05444372_107162"/>
<sequence length="102" mass="12218">MKKPRELFKNKPHLLDESEVEQLITYCEKLQDELVDLKFEQNANKQLIMLDMLKEIVKACEETEKQQKEFLRFGLEPPDYEESLSNLKRFLIVSCRENGIWL</sequence>
<keyword evidence="2" id="KW-1185">Reference proteome</keyword>
<accession>A0A1M5L0I4</accession>
<organism evidence="1 2">
    <name type="scientific">Flavobacterium micromati</name>
    <dbReference type="NCBI Taxonomy" id="229205"/>
    <lineage>
        <taxon>Bacteria</taxon>
        <taxon>Pseudomonadati</taxon>
        <taxon>Bacteroidota</taxon>
        <taxon>Flavobacteriia</taxon>
        <taxon>Flavobacteriales</taxon>
        <taxon>Flavobacteriaceae</taxon>
        <taxon>Flavobacterium</taxon>
    </lineage>
</organism>
<reference evidence="2" key="1">
    <citation type="submission" date="2016-11" db="EMBL/GenBank/DDBJ databases">
        <authorList>
            <person name="Varghese N."/>
            <person name="Submissions S."/>
        </authorList>
    </citation>
    <scope>NUCLEOTIDE SEQUENCE [LARGE SCALE GENOMIC DNA]</scope>
    <source>
        <strain evidence="2">DSM 17659</strain>
    </source>
</reference>
<dbReference type="Proteomes" id="UP000184020">
    <property type="component" value="Unassembled WGS sequence"/>
</dbReference>
<name>A0A1M5L0I4_9FLAO</name>
<protein>
    <submittedName>
        <fullName evidence="1">Uncharacterized protein</fullName>
    </submittedName>
</protein>
<evidence type="ECO:0000313" key="1">
    <source>
        <dbReference type="EMBL" id="SHG58584.1"/>
    </source>
</evidence>